<dbReference type="STRING" id="862515.HMPREF0658_1424"/>
<protein>
    <recommendedName>
        <fullName evidence="4">Lipocalin-like domain-containing protein</fullName>
    </recommendedName>
</protein>
<dbReference type="BioCyc" id="PMAR862515-HMP:GMOO-1447-MONOMER"/>
<name>E0NTC2_9BACT</name>
<dbReference type="eggNOG" id="ENOG5032PYU">
    <property type="taxonomic scope" value="Bacteria"/>
</dbReference>
<accession>E0NTC2</accession>
<dbReference type="HOGENOM" id="CLU_120947_0_0_10"/>
<keyword evidence="1" id="KW-0732">Signal</keyword>
<evidence type="ECO:0000313" key="2">
    <source>
        <dbReference type="EMBL" id="EFM01589.1"/>
    </source>
</evidence>
<dbReference type="AlphaFoldDB" id="E0NTC2"/>
<gene>
    <name evidence="2" type="ORF">HMPREF0658_1424</name>
</gene>
<evidence type="ECO:0000256" key="1">
    <source>
        <dbReference type="SAM" id="SignalP"/>
    </source>
</evidence>
<dbReference type="RefSeq" id="WP_006949525.1">
    <property type="nucleotide sequence ID" value="NZ_BAJI01000033.1"/>
</dbReference>
<evidence type="ECO:0008006" key="4">
    <source>
        <dbReference type="Google" id="ProtNLM"/>
    </source>
</evidence>
<feature type="chain" id="PRO_5003138340" description="Lipocalin-like domain-containing protein" evidence="1">
    <location>
        <begin position="19"/>
        <end position="206"/>
    </location>
</feature>
<comment type="caution">
    <text evidence="2">The sequence shown here is derived from an EMBL/GenBank/DDBJ whole genome shotgun (WGS) entry which is preliminary data.</text>
</comment>
<organism evidence="2 3">
    <name type="scientific">Hoylesella marshii DSM 16973 = JCM 13450</name>
    <dbReference type="NCBI Taxonomy" id="862515"/>
    <lineage>
        <taxon>Bacteria</taxon>
        <taxon>Pseudomonadati</taxon>
        <taxon>Bacteroidota</taxon>
        <taxon>Bacteroidia</taxon>
        <taxon>Bacteroidales</taxon>
        <taxon>Prevotellaceae</taxon>
        <taxon>Hoylesella</taxon>
    </lineage>
</organism>
<evidence type="ECO:0000313" key="3">
    <source>
        <dbReference type="Proteomes" id="UP000004394"/>
    </source>
</evidence>
<keyword evidence="3" id="KW-1185">Reference proteome</keyword>
<feature type="signal peptide" evidence="1">
    <location>
        <begin position="1"/>
        <end position="18"/>
    </location>
</feature>
<reference evidence="2" key="1">
    <citation type="submission" date="2010-07" db="EMBL/GenBank/DDBJ databases">
        <authorList>
            <person name="Muzny D."/>
            <person name="Qin X."/>
            <person name="Deng J."/>
            <person name="Jiang H."/>
            <person name="Liu Y."/>
            <person name="Qu J."/>
            <person name="Song X.-Z."/>
            <person name="Zhang L."/>
            <person name="Thornton R."/>
            <person name="Coyle M."/>
            <person name="Francisco L."/>
            <person name="Jackson L."/>
            <person name="Javaid M."/>
            <person name="Korchina V."/>
            <person name="Kovar C."/>
            <person name="Mata R."/>
            <person name="Mathew T."/>
            <person name="Ngo R."/>
            <person name="Nguyen L."/>
            <person name="Nguyen N."/>
            <person name="Okwuonu G."/>
            <person name="Ongeri F."/>
            <person name="Pham C."/>
            <person name="Simmons D."/>
            <person name="Wilczek-Boney K."/>
            <person name="Hale W."/>
            <person name="Jakkamsetti A."/>
            <person name="Pham P."/>
            <person name="Ruth R."/>
            <person name="San Lucas F."/>
            <person name="Warren J."/>
            <person name="Zhang J."/>
            <person name="Zhao Z."/>
            <person name="Zhou C."/>
            <person name="Zhu D."/>
            <person name="Lee S."/>
            <person name="Bess C."/>
            <person name="Blankenburg K."/>
            <person name="Forbes L."/>
            <person name="Fu Q."/>
            <person name="Gubbala S."/>
            <person name="Hirani K."/>
            <person name="Jayaseelan J.C."/>
            <person name="Lara F."/>
            <person name="Munidasa M."/>
            <person name="Palculict T."/>
            <person name="Patil S."/>
            <person name="Pu L.-L."/>
            <person name="Saada N."/>
            <person name="Tang L."/>
            <person name="Weissenberger G."/>
            <person name="Zhu Y."/>
            <person name="Hemphill L."/>
            <person name="Shang Y."/>
            <person name="Youmans B."/>
            <person name="Ayvaz T."/>
            <person name="Ross M."/>
            <person name="Santibanez J."/>
            <person name="Aqrawi P."/>
            <person name="Gross S."/>
            <person name="Joshi V."/>
            <person name="Fowler G."/>
            <person name="Nazareth L."/>
            <person name="Reid J."/>
            <person name="Worley K."/>
            <person name="Petrosino J."/>
            <person name="Highlander S."/>
            <person name="Gibbs R."/>
        </authorList>
    </citation>
    <scope>NUCLEOTIDE SEQUENCE [LARGE SCALE GENOMIC DNA]</scope>
    <source>
        <strain evidence="2">DSM 16973</strain>
    </source>
</reference>
<proteinExistence type="predicted"/>
<dbReference type="EMBL" id="AEEI01000049">
    <property type="protein sequence ID" value="EFM01589.1"/>
    <property type="molecule type" value="Genomic_DNA"/>
</dbReference>
<dbReference type="Proteomes" id="UP000004394">
    <property type="component" value="Unassembled WGS sequence"/>
</dbReference>
<sequence length="206" mass="22612">MKRQTIFASAAKAAFALAAVVMMSTVFTSCSKDNDEPKPEPKANTVTIDGAERPIVKAEYADMDDGDYCLDLYASDDDNKMVEIQLNKDLHMTGSAIDLTQKEANHDGNYNWLVEYDKPDDTKLIYTYGRPGNDFPVFTTGTLTISGSPEGTINIKLENGRVKGKDGAEHTLTISYSGTMTKYVAPEPKENTVTIDVAERPILKAE</sequence>
<dbReference type="PROSITE" id="PS51257">
    <property type="entry name" value="PROKAR_LIPOPROTEIN"/>
    <property type="match status" value="1"/>
</dbReference>